<keyword evidence="5 9" id="KW-0547">Nucleotide-binding</keyword>
<dbReference type="Gene3D" id="3.30.1050.10">
    <property type="entry name" value="SCP2 sterol-binding domain"/>
    <property type="match status" value="1"/>
</dbReference>
<dbReference type="InterPro" id="IPR038408">
    <property type="entry name" value="GNK2_sf"/>
</dbReference>
<dbReference type="GO" id="GO:0005524">
    <property type="term" value="F:ATP binding"/>
    <property type="evidence" value="ECO:0007669"/>
    <property type="project" value="UniProtKB-UniRule"/>
</dbReference>
<evidence type="ECO:0000313" key="13">
    <source>
        <dbReference type="Proteomes" id="UP000298652"/>
    </source>
</evidence>
<dbReference type="Gramene" id="TKW03286">
    <property type="protein sequence ID" value="TKW03286"/>
    <property type="gene ID" value="SEVIR_7G013805v2"/>
</dbReference>
<accession>A0A4V6D3M9</accession>
<dbReference type="Gene3D" id="3.30.200.20">
    <property type="entry name" value="Phosphorylase Kinase, domain 1"/>
    <property type="match status" value="1"/>
</dbReference>
<keyword evidence="13" id="KW-1185">Reference proteome</keyword>
<dbReference type="PROSITE" id="PS00107">
    <property type="entry name" value="PROTEIN_KINASE_ATP"/>
    <property type="match status" value="1"/>
</dbReference>
<dbReference type="InterPro" id="IPR002902">
    <property type="entry name" value="GNK2"/>
</dbReference>
<sequence>MAVAAAAASCPPIMHPSIVRSPGFATVTVGVAPEQANGLALCRGDTNASTCAACVAAAFREAKQTCPFDKGTNILRDACNLQFAGRQFLDFLRPDQWIVQELSWYRHGRGERQCLGCLVLHRRHWDLHRHDQQRGGGDQLDEEVLHHGGDGLQPQDLRAGAVRVGPDAGLVSGLPWVHPVGNHGAAHGRPAPEQRRCAGVVFAEVQRAVAGLRGSGDAAACRTAGTTISGHAFTCYSRIWSREERDYSWSLAPKKIGNPQCTVFDLISLQEATEHFSEKNKLGEGGFGTVYKGILSDGEDIAVKTLLGRTRHALHQLHNEIQVLRQTIAVVEFWHKTVAASNRLNILLTCLMDDTQKDLSSALTRRSSWVTLRRARSPKGKPDATISFSDNDFLVIASGKTNPQIAFIRGAIKIKGSISAAQKFTPDIFP</sequence>
<dbReference type="GO" id="GO:0004674">
    <property type="term" value="F:protein serine/threonine kinase activity"/>
    <property type="evidence" value="ECO:0007669"/>
    <property type="project" value="UniProtKB-KW"/>
</dbReference>
<evidence type="ECO:0000256" key="1">
    <source>
        <dbReference type="ARBA" id="ARBA00022527"/>
    </source>
</evidence>
<dbReference type="InterPro" id="IPR001245">
    <property type="entry name" value="Ser-Thr/Tyr_kinase_cat_dom"/>
</dbReference>
<evidence type="ECO:0000256" key="9">
    <source>
        <dbReference type="PROSITE-ProRule" id="PRU10141"/>
    </source>
</evidence>
<dbReference type="PANTHER" id="PTHR47973">
    <property type="entry name" value="CYSTEINE-RICH RECEPTOR-LIKE PROTEIN KINASE 3"/>
    <property type="match status" value="1"/>
</dbReference>
<dbReference type="InterPro" id="IPR011009">
    <property type="entry name" value="Kinase-like_dom_sf"/>
</dbReference>
<evidence type="ECO:0000256" key="2">
    <source>
        <dbReference type="ARBA" id="ARBA00022679"/>
    </source>
</evidence>
<feature type="binding site" evidence="9">
    <location>
        <position position="304"/>
    </location>
    <ligand>
        <name>ATP</name>
        <dbReference type="ChEBI" id="CHEBI:30616"/>
    </ligand>
</feature>
<evidence type="ECO:0000256" key="3">
    <source>
        <dbReference type="ARBA" id="ARBA00022729"/>
    </source>
</evidence>
<dbReference type="InterPro" id="IPR036527">
    <property type="entry name" value="SCP2_sterol-bd_dom_sf"/>
</dbReference>
<dbReference type="InterPro" id="IPR003033">
    <property type="entry name" value="SCP2_sterol-bd_dom"/>
</dbReference>
<dbReference type="InterPro" id="IPR017441">
    <property type="entry name" value="Protein_kinase_ATP_BS"/>
</dbReference>
<dbReference type="InterPro" id="IPR000719">
    <property type="entry name" value="Prot_kinase_dom"/>
</dbReference>
<evidence type="ECO:0000256" key="6">
    <source>
        <dbReference type="ARBA" id="ARBA00022777"/>
    </source>
</evidence>
<evidence type="ECO:0000256" key="5">
    <source>
        <dbReference type="ARBA" id="ARBA00022741"/>
    </source>
</evidence>
<evidence type="ECO:0000256" key="7">
    <source>
        <dbReference type="ARBA" id="ARBA00022840"/>
    </source>
</evidence>
<dbReference type="PROSITE" id="PS50011">
    <property type="entry name" value="PROTEIN_KINASE_DOM"/>
    <property type="match status" value="1"/>
</dbReference>
<reference evidence="12" key="1">
    <citation type="submission" date="2019-03" db="EMBL/GenBank/DDBJ databases">
        <title>WGS assembly of Setaria viridis.</title>
        <authorList>
            <person name="Huang P."/>
            <person name="Jenkins J."/>
            <person name="Grimwood J."/>
            <person name="Barry K."/>
            <person name="Healey A."/>
            <person name="Mamidi S."/>
            <person name="Sreedasyam A."/>
            <person name="Shu S."/>
            <person name="Feldman M."/>
            <person name="Wu J."/>
            <person name="Yu Y."/>
            <person name="Chen C."/>
            <person name="Johnson J."/>
            <person name="Rokhsar D."/>
            <person name="Baxter I."/>
            <person name="Schmutz J."/>
            <person name="Brutnell T."/>
            <person name="Kellogg E."/>
        </authorList>
    </citation>
    <scope>NUCLEOTIDE SEQUENCE [LARGE SCALE GENOMIC DNA]</scope>
</reference>
<evidence type="ECO:0000259" key="11">
    <source>
        <dbReference type="PROSITE" id="PS51473"/>
    </source>
</evidence>
<protein>
    <recommendedName>
        <fullName evidence="14">Gnk2-homologous domain-containing protein</fullName>
    </recommendedName>
</protein>
<dbReference type="Gene3D" id="3.30.430.20">
    <property type="entry name" value="Gnk2 domain, C-X8-C-X2-C motif"/>
    <property type="match status" value="1"/>
</dbReference>
<keyword evidence="3" id="KW-0732">Signal</keyword>
<dbReference type="SUPFAM" id="SSF56112">
    <property type="entry name" value="Protein kinase-like (PK-like)"/>
    <property type="match status" value="1"/>
</dbReference>
<keyword evidence="8" id="KW-0675">Receptor</keyword>
<keyword evidence="4" id="KW-0677">Repeat</keyword>
<gene>
    <name evidence="12" type="ORF">SEVIR_7G013805v2</name>
</gene>
<dbReference type="PROSITE" id="PS51473">
    <property type="entry name" value="GNK2"/>
    <property type="match status" value="1"/>
</dbReference>
<dbReference type="SUPFAM" id="SSF55718">
    <property type="entry name" value="SCP-like"/>
    <property type="match status" value="1"/>
</dbReference>
<dbReference type="Pfam" id="PF01657">
    <property type="entry name" value="Stress-antifung"/>
    <property type="match status" value="1"/>
</dbReference>
<dbReference type="InterPro" id="IPR052059">
    <property type="entry name" value="CR_Ser/Thr_kinase"/>
</dbReference>
<dbReference type="EMBL" id="CM016558">
    <property type="protein sequence ID" value="TKW03286.1"/>
    <property type="molecule type" value="Genomic_DNA"/>
</dbReference>
<dbReference type="Pfam" id="PF02036">
    <property type="entry name" value="SCP2"/>
    <property type="match status" value="1"/>
</dbReference>
<proteinExistence type="predicted"/>
<keyword evidence="6" id="KW-0418">Kinase</keyword>
<keyword evidence="7 9" id="KW-0067">ATP-binding</keyword>
<dbReference type="Pfam" id="PF07714">
    <property type="entry name" value="PK_Tyr_Ser-Thr"/>
    <property type="match status" value="1"/>
</dbReference>
<organism evidence="12 13">
    <name type="scientific">Setaria viridis</name>
    <name type="common">Green bristlegrass</name>
    <name type="synonym">Setaria italica subsp. viridis</name>
    <dbReference type="NCBI Taxonomy" id="4556"/>
    <lineage>
        <taxon>Eukaryota</taxon>
        <taxon>Viridiplantae</taxon>
        <taxon>Streptophyta</taxon>
        <taxon>Embryophyta</taxon>
        <taxon>Tracheophyta</taxon>
        <taxon>Spermatophyta</taxon>
        <taxon>Magnoliopsida</taxon>
        <taxon>Liliopsida</taxon>
        <taxon>Poales</taxon>
        <taxon>Poaceae</taxon>
        <taxon>PACMAD clade</taxon>
        <taxon>Panicoideae</taxon>
        <taxon>Panicodae</taxon>
        <taxon>Paniceae</taxon>
        <taxon>Cenchrinae</taxon>
        <taxon>Setaria</taxon>
    </lineage>
</organism>
<evidence type="ECO:0000259" key="10">
    <source>
        <dbReference type="PROSITE" id="PS50011"/>
    </source>
</evidence>
<feature type="domain" description="Gnk2-homologous" evidence="11">
    <location>
        <begin position="1"/>
        <end position="88"/>
    </location>
</feature>
<keyword evidence="1" id="KW-0723">Serine/threonine-protein kinase</keyword>
<dbReference type="CDD" id="cd23509">
    <property type="entry name" value="Gnk2-like"/>
    <property type="match status" value="1"/>
</dbReference>
<evidence type="ECO:0000313" key="12">
    <source>
        <dbReference type="EMBL" id="TKW03286.1"/>
    </source>
</evidence>
<feature type="domain" description="Protein kinase" evidence="10">
    <location>
        <begin position="276"/>
        <end position="430"/>
    </location>
</feature>
<name>A0A4V6D3M9_SETVI</name>
<evidence type="ECO:0000256" key="8">
    <source>
        <dbReference type="ARBA" id="ARBA00023170"/>
    </source>
</evidence>
<keyword evidence="2" id="KW-0808">Transferase</keyword>
<evidence type="ECO:0000256" key="4">
    <source>
        <dbReference type="ARBA" id="ARBA00022737"/>
    </source>
</evidence>
<dbReference type="Proteomes" id="UP000298652">
    <property type="component" value="Chromosome 7"/>
</dbReference>
<evidence type="ECO:0008006" key="14">
    <source>
        <dbReference type="Google" id="ProtNLM"/>
    </source>
</evidence>
<dbReference type="AlphaFoldDB" id="A0A4V6D3M9"/>